<feature type="domain" description="Cyclic nucleotide-binding" evidence="4">
    <location>
        <begin position="14"/>
        <end position="91"/>
    </location>
</feature>
<dbReference type="SUPFAM" id="SSF46785">
    <property type="entry name" value="Winged helix' DNA-binding domain"/>
    <property type="match status" value="1"/>
</dbReference>
<gene>
    <name evidence="5" type="ORF">Q8A70_13955</name>
</gene>
<dbReference type="Gene3D" id="2.60.120.10">
    <property type="entry name" value="Jelly Rolls"/>
    <property type="match status" value="1"/>
</dbReference>
<name>A0ABU0YM34_9PROT</name>
<dbReference type="PANTHER" id="PTHR24567:SF74">
    <property type="entry name" value="HTH-TYPE TRANSCRIPTIONAL REGULATOR ARCR"/>
    <property type="match status" value="1"/>
</dbReference>
<evidence type="ECO:0000259" key="4">
    <source>
        <dbReference type="PROSITE" id="PS50042"/>
    </source>
</evidence>
<protein>
    <submittedName>
        <fullName evidence="5">Crp/Fnr family transcriptional regulator</fullName>
    </submittedName>
</protein>
<evidence type="ECO:0000313" key="5">
    <source>
        <dbReference type="EMBL" id="MDQ7248784.1"/>
    </source>
</evidence>
<evidence type="ECO:0000256" key="1">
    <source>
        <dbReference type="ARBA" id="ARBA00023015"/>
    </source>
</evidence>
<accession>A0ABU0YM34</accession>
<dbReference type="InterPro" id="IPR018490">
    <property type="entry name" value="cNMP-bd_dom_sf"/>
</dbReference>
<organism evidence="5 6">
    <name type="scientific">Dongia sedimenti</name>
    <dbReference type="NCBI Taxonomy" id="3064282"/>
    <lineage>
        <taxon>Bacteria</taxon>
        <taxon>Pseudomonadati</taxon>
        <taxon>Pseudomonadota</taxon>
        <taxon>Alphaproteobacteria</taxon>
        <taxon>Rhodospirillales</taxon>
        <taxon>Dongiaceae</taxon>
        <taxon>Dongia</taxon>
    </lineage>
</organism>
<sequence>MPKAEVADLTSNRLLDALEPASRKRIDPHLRPVSFKLGVTVCEAGGLLRHAYFPQGAVLSLLTVLEDGSAIETANIGREGAFGLFAAMYSRVSFNRCLVQLEGGMVRCPIEVLQTEFRNSEHVRDLFVSYSETLLSQVQQTVACNALHSTEERMCRWLLMMHDRAEGEALPYTHEFLSHMLGTNRKSVTLAALSLQRAGLIRYSRGKIQIVDRRGLERVSCECYAIVKKRFDAFLKPPATAVAGNSRRRGKPLSS</sequence>
<dbReference type="SUPFAM" id="SSF51206">
    <property type="entry name" value="cAMP-binding domain-like"/>
    <property type="match status" value="1"/>
</dbReference>
<dbReference type="InterPro" id="IPR000595">
    <property type="entry name" value="cNMP-bd_dom"/>
</dbReference>
<dbReference type="Proteomes" id="UP001230156">
    <property type="component" value="Unassembled WGS sequence"/>
</dbReference>
<keyword evidence="2" id="KW-0238">DNA-binding</keyword>
<evidence type="ECO:0000313" key="6">
    <source>
        <dbReference type="Proteomes" id="UP001230156"/>
    </source>
</evidence>
<dbReference type="EMBL" id="JAUYVI010000004">
    <property type="protein sequence ID" value="MDQ7248784.1"/>
    <property type="molecule type" value="Genomic_DNA"/>
</dbReference>
<dbReference type="PANTHER" id="PTHR24567">
    <property type="entry name" value="CRP FAMILY TRANSCRIPTIONAL REGULATORY PROTEIN"/>
    <property type="match status" value="1"/>
</dbReference>
<evidence type="ECO:0000256" key="3">
    <source>
        <dbReference type="ARBA" id="ARBA00023163"/>
    </source>
</evidence>
<reference evidence="6" key="1">
    <citation type="submission" date="2023-08" db="EMBL/GenBank/DDBJ databases">
        <title>Rhodospirillaceae gen. nov., a novel taxon isolated from the Yangtze River Yuezi River estuary sludge.</title>
        <authorList>
            <person name="Ruan L."/>
        </authorList>
    </citation>
    <scope>NUCLEOTIDE SEQUENCE [LARGE SCALE GENOMIC DNA]</scope>
    <source>
        <strain evidence="6">R-7</strain>
    </source>
</reference>
<dbReference type="Pfam" id="PF13545">
    <property type="entry name" value="HTH_Crp_2"/>
    <property type="match status" value="1"/>
</dbReference>
<comment type="caution">
    <text evidence="5">The sequence shown here is derived from an EMBL/GenBank/DDBJ whole genome shotgun (WGS) entry which is preliminary data.</text>
</comment>
<dbReference type="InterPro" id="IPR014710">
    <property type="entry name" value="RmlC-like_jellyroll"/>
</dbReference>
<dbReference type="InterPro" id="IPR036390">
    <property type="entry name" value="WH_DNA-bd_sf"/>
</dbReference>
<dbReference type="InterPro" id="IPR050397">
    <property type="entry name" value="Env_Response_Regulators"/>
</dbReference>
<evidence type="ECO:0000256" key="2">
    <source>
        <dbReference type="ARBA" id="ARBA00023125"/>
    </source>
</evidence>
<dbReference type="PROSITE" id="PS50042">
    <property type="entry name" value="CNMP_BINDING_3"/>
    <property type="match status" value="1"/>
</dbReference>
<dbReference type="InterPro" id="IPR012318">
    <property type="entry name" value="HTH_CRP"/>
</dbReference>
<proteinExistence type="predicted"/>
<keyword evidence="1" id="KW-0805">Transcription regulation</keyword>
<keyword evidence="3" id="KW-0804">Transcription</keyword>
<dbReference type="RefSeq" id="WP_379956266.1">
    <property type="nucleotide sequence ID" value="NZ_JAUYVI010000004.1"/>
</dbReference>
<keyword evidence="6" id="KW-1185">Reference proteome</keyword>